<organism evidence="6 7">
    <name type="scientific">Vermiconidia calcicola</name>
    <dbReference type="NCBI Taxonomy" id="1690605"/>
    <lineage>
        <taxon>Eukaryota</taxon>
        <taxon>Fungi</taxon>
        <taxon>Dikarya</taxon>
        <taxon>Ascomycota</taxon>
        <taxon>Pezizomycotina</taxon>
        <taxon>Dothideomycetes</taxon>
        <taxon>Dothideomycetidae</taxon>
        <taxon>Mycosphaerellales</taxon>
        <taxon>Extremaceae</taxon>
        <taxon>Vermiconidia</taxon>
    </lineage>
</organism>
<evidence type="ECO:0000313" key="7">
    <source>
        <dbReference type="Proteomes" id="UP001345827"/>
    </source>
</evidence>
<dbReference type="Pfam" id="PF03403">
    <property type="entry name" value="PAF-AH_p_II"/>
    <property type="match status" value="1"/>
</dbReference>
<feature type="region of interest" description="Disordered" evidence="5">
    <location>
        <begin position="450"/>
        <end position="506"/>
    </location>
</feature>
<comment type="caution">
    <text evidence="6">The sequence shown here is derived from an EMBL/GenBank/DDBJ whole genome shotgun (WGS) entry which is preliminary data.</text>
</comment>
<evidence type="ECO:0000256" key="5">
    <source>
        <dbReference type="SAM" id="MobiDB-lite"/>
    </source>
</evidence>
<sequence>MNDINDLGLVSFDLPAWRCLGAWKIIAELGRMISSYLNPIPSLPKPLGPHKVGTVEWEIPVSEIPSSSPTPDSRISTIKFRIFYPTTQSASSKVSVPWLPHPQRTWQQAYASFLGAKPRLSSFISYLPFTIHYTNLPVVAEAPLLPRDKSTKYPLTIFSHGLGGNFNTYSSVCTSLASFGIVCIAPEHRDGSAPVSLIRSEDGSATSIPYQKHAHSPTAEVLNSRNAQLRIRLWELDQIYTAITCLNAGKSFTNYASPEKGKASEQPALEDTLDLQPGRVSWVGHSFGAATMVQFIKSVYYHESLPSLKGTPYENDLDWRPLYKPASNSDLVRQITPESPVGLLDLWTMPLRGEQTQWLWERPLPCYERKPSEKGDNTTTNVVAIVTAEFHKYTDLLNRMKAALSAKPAEAMEAFDRERPRPNPTFNNATLATPPNKAAFEPELDTEATLNQDAEGSSDGTSDIDKLTPLSSASQSPALSRASSPSPSGTSDHSASTSMTSFAPSSEAADRMAPKLFLIPESAHLSQSDFGVLFPNLTRYLMKAQEPVETINLNVRAVLAAMRGVGLEIEAYRTGEDSEAEIDTILTDRCVEKRFVPVSLQHD</sequence>
<dbReference type="PANTHER" id="PTHR10272:SF7">
    <property type="entry name" value="PHOSPHOLIPASE-RELATED"/>
    <property type="match status" value="1"/>
</dbReference>
<proteinExistence type="inferred from homology"/>
<dbReference type="AlphaFoldDB" id="A0AAV9Q064"/>
<feature type="compositionally biased region" description="Polar residues" evidence="5">
    <location>
        <begin position="450"/>
        <end position="461"/>
    </location>
</feature>
<protein>
    <recommendedName>
        <fullName evidence="4">Putative phospholipase</fullName>
        <ecNumber evidence="4">3.1.1.47</ecNumber>
    </recommendedName>
</protein>
<feature type="compositionally biased region" description="Polar residues" evidence="5">
    <location>
        <begin position="424"/>
        <end position="433"/>
    </location>
</feature>
<reference evidence="6 7" key="1">
    <citation type="submission" date="2023-06" db="EMBL/GenBank/DDBJ databases">
        <title>Black Yeasts Isolated from many extreme environments.</title>
        <authorList>
            <person name="Coleine C."/>
            <person name="Stajich J.E."/>
            <person name="Selbmann L."/>
        </authorList>
    </citation>
    <scope>NUCLEOTIDE SEQUENCE [LARGE SCALE GENOMIC DNA]</scope>
    <source>
        <strain evidence="6 7">CCFEE 5887</strain>
    </source>
</reference>
<feature type="region of interest" description="Disordered" evidence="5">
    <location>
        <begin position="411"/>
        <end position="436"/>
    </location>
</feature>
<dbReference type="InterPro" id="IPR016715">
    <property type="entry name" value="PAF_acetylhydro_eukaryote"/>
</dbReference>
<dbReference type="EC" id="3.1.1.47" evidence="4"/>
<dbReference type="GO" id="GO:0016042">
    <property type="term" value="P:lipid catabolic process"/>
    <property type="evidence" value="ECO:0007669"/>
    <property type="project" value="UniProtKB-KW"/>
</dbReference>
<dbReference type="GO" id="GO:0003847">
    <property type="term" value="F:1-alkyl-2-acetylglycerophosphocholine esterase activity"/>
    <property type="evidence" value="ECO:0007669"/>
    <property type="project" value="UniProtKB-UniRule"/>
</dbReference>
<evidence type="ECO:0000256" key="1">
    <source>
        <dbReference type="ARBA" id="ARBA00022801"/>
    </source>
</evidence>
<evidence type="ECO:0000313" key="6">
    <source>
        <dbReference type="EMBL" id="KAK5532752.1"/>
    </source>
</evidence>
<dbReference type="SUPFAM" id="SSF53474">
    <property type="entry name" value="alpha/beta-Hydrolases"/>
    <property type="match status" value="1"/>
</dbReference>
<evidence type="ECO:0000256" key="2">
    <source>
        <dbReference type="ARBA" id="ARBA00022963"/>
    </source>
</evidence>
<keyword evidence="1 4" id="KW-0378">Hydrolase</keyword>
<feature type="compositionally biased region" description="Low complexity" evidence="5">
    <location>
        <begin position="467"/>
        <end position="498"/>
    </location>
</feature>
<dbReference type="PANTHER" id="PTHR10272">
    <property type="entry name" value="PLATELET-ACTIVATING FACTOR ACETYLHYDROLASE"/>
    <property type="match status" value="1"/>
</dbReference>
<gene>
    <name evidence="6" type="ORF">LTR25_007455</name>
</gene>
<dbReference type="InterPro" id="IPR029058">
    <property type="entry name" value="AB_hydrolase_fold"/>
</dbReference>
<evidence type="ECO:0000256" key="4">
    <source>
        <dbReference type="PIRNR" id="PIRNR018169"/>
    </source>
</evidence>
<dbReference type="PIRSF" id="PIRSF018169">
    <property type="entry name" value="PAF_acetylhydrolase"/>
    <property type="match status" value="1"/>
</dbReference>
<keyword evidence="3 4" id="KW-0443">Lipid metabolism</keyword>
<accession>A0AAV9Q064</accession>
<keyword evidence="7" id="KW-1185">Reference proteome</keyword>
<dbReference type="Gene3D" id="3.40.50.1820">
    <property type="entry name" value="alpha/beta hydrolase"/>
    <property type="match status" value="1"/>
</dbReference>
<dbReference type="Proteomes" id="UP001345827">
    <property type="component" value="Unassembled WGS sequence"/>
</dbReference>
<evidence type="ECO:0000256" key="3">
    <source>
        <dbReference type="ARBA" id="ARBA00023098"/>
    </source>
</evidence>
<dbReference type="EMBL" id="JAXLQG010000014">
    <property type="protein sequence ID" value="KAK5532752.1"/>
    <property type="molecule type" value="Genomic_DNA"/>
</dbReference>
<comment type="similarity">
    <text evidence="4">Belongs to the serine esterase family.</text>
</comment>
<comment type="catalytic activity">
    <reaction evidence="4">
        <text>a 1-O-alkyl-2-acetyl-sn-glycero-3-phosphocholine + H2O = a 1-O-alkyl-sn-glycero-3-phosphocholine + acetate + H(+)</text>
        <dbReference type="Rhea" id="RHEA:17777"/>
        <dbReference type="ChEBI" id="CHEBI:15377"/>
        <dbReference type="ChEBI" id="CHEBI:15378"/>
        <dbReference type="ChEBI" id="CHEBI:30089"/>
        <dbReference type="ChEBI" id="CHEBI:30909"/>
        <dbReference type="ChEBI" id="CHEBI:36707"/>
        <dbReference type="EC" id="3.1.1.47"/>
    </reaction>
</comment>
<name>A0AAV9Q064_9PEZI</name>
<keyword evidence="2 4" id="KW-0442">Lipid degradation</keyword>